<dbReference type="GO" id="GO:0016740">
    <property type="term" value="F:transferase activity"/>
    <property type="evidence" value="ECO:0007669"/>
    <property type="project" value="UniProtKB-KW"/>
</dbReference>
<feature type="non-terminal residue" evidence="1">
    <location>
        <position position="66"/>
    </location>
</feature>
<gene>
    <name evidence="1" type="ORF">NS184_17295</name>
</gene>
<accession>A0A175RDK5</accession>
<keyword evidence="1" id="KW-0808">Transferase</keyword>
<evidence type="ECO:0000313" key="1">
    <source>
        <dbReference type="EMBL" id="KTQ99154.1"/>
    </source>
</evidence>
<dbReference type="AlphaFoldDB" id="A0A175RDK5"/>
<evidence type="ECO:0000313" key="2">
    <source>
        <dbReference type="Proteomes" id="UP000078252"/>
    </source>
</evidence>
<protein>
    <submittedName>
        <fullName evidence="1">GCN5 family acetyltransferase</fullName>
    </submittedName>
</protein>
<dbReference type="Proteomes" id="UP000078252">
    <property type="component" value="Unassembled WGS sequence"/>
</dbReference>
<name>A0A175RDK5_9MICO</name>
<comment type="caution">
    <text evidence="1">The sequence shown here is derived from an EMBL/GenBank/DDBJ whole genome shotgun (WGS) entry which is preliminary data.</text>
</comment>
<reference evidence="1 2" key="1">
    <citation type="journal article" date="2016" name="Front. Microbiol.">
        <title>Genomic Resource of Rice Seed Associated Bacteria.</title>
        <authorList>
            <person name="Midha S."/>
            <person name="Bansal K."/>
            <person name="Sharma S."/>
            <person name="Kumar N."/>
            <person name="Patil P.P."/>
            <person name="Chaudhry V."/>
            <person name="Patil P.B."/>
        </authorList>
    </citation>
    <scope>NUCLEOTIDE SEQUENCE [LARGE SCALE GENOMIC DNA]</scope>
    <source>
        <strain evidence="1 2">NS184</strain>
    </source>
</reference>
<organism evidence="1 2">
    <name type="scientific">Curtobacterium luteum</name>
    <dbReference type="NCBI Taxonomy" id="33881"/>
    <lineage>
        <taxon>Bacteria</taxon>
        <taxon>Bacillati</taxon>
        <taxon>Actinomycetota</taxon>
        <taxon>Actinomycetes</taxon>
        <taxon>Micrococcales</taxon>
        <taxon>Microbacteriaceae</taxon>
        <taxon>Curtobacterium</taxon>
    </lineage>
</organism>
<proteinExistence type="predicted"/>
<dbReference type="PATRIC" id="fig|33881.3.peg.914"/>
<dbReference type="EMBL" id="LDQC01000209">
    <property type="protein sequence ID" value="KTQ99154.1"/>
    <property type="molecule type" value="Genomic_DNA"/>
</dbReference>
<sequence>MTTPEHTPTTDDIDIEVEHFDSPDAQRLRAAPRVAIDRAYGQDNEPREKHTAESIEVFFVDRDASS</sequence>